<comment type="function">
    <text evidence="7">Component of the Mediator complex, a coactivator involved in the regulated transcription of nearly all RNA polymerase II-dependent genes. Mediator functions as a bridge to convey information from gene-specific regulatory proteins to the basal RNA polymerase II transcription machinery. Mediator is recruited to promoters by direct interactions with regulatory proteins and serves as a scaffold for the assembly of a functional preinitiation complex with RNA polymerase II and the general transcription factors.</text>
</comment>
<evidence type="ECO:0000313" key="10">
    <source>
        <dbReference type="Proteomes" id="UP001357485"/>
    </source>
</evidence>
<keyword evidence="3 7" id="KW-0805">Transcription regulation</keyword>
<name>A0ABR0JUE6_9PEZI</name>
<feature type="non-terminal residue" evidence="9">
    <location>
        <position position="129"/>
    </location>
</feature>
<keyword evidence="10" id="KW-1185">Reference proteome</keyword>
<evidence type="ECO:0000256" key="1">
    <source>
        <dbReference type="ARBA" id="ARBA00004123"/>
    </source>
</evidence>
<dbReference type="InterPro" id="IPR019680">
    <property type="entry name" value="Mediator_Med1"/>
</dbReference>
<dbReference type="Pfam" id="PF10744">
    <property type="entry name" value="Med1"/>
    <property type="match status" value="1"/>
</dbReference>
<organism evidence="9 10">
    <name type="scientific">Cryomyces antarcticus</name>
    <dbReference type="NCBI Taxonomy" id="329879"/>
    <lineage>
        <taxon>Eukaryota</taxon>
        <taxon>Fungi</taxon>
        <taxon>Dikarya</taxon>
        <taxon>Ascomycota</taxon>
        <taxon>Pezizomycotina</taxon>
        <taxon>Dothideomycetes</taxon>
        <taxon>Dothideomycetes incertae sedis</taxon>
        <taxon>Cryomyces</taxon>
    </lineage>
</organism>
<evidence type="ECO:0000259" key="8">
    <source>
        <dbReference type="Pfam" id="PF10744"/>
    </source>
</evidence>
<protein>
    <recommendedName>
        <fullName evidence="7">Mediator of RNA polymerase II transcription subunit 1</fullName>
    </recommendedName>
    <alternativeName>
        <fullName evidence="7">Mediator complex subunit 1</fullName>
    </alternativeName>
</protein>
<feature type="domain" description="Mediator complex subunit Med1" evidence="8">
    <location>
        <begin position="4"/>
        <end position="128"/>
    </location>
</feature>
<proteinExistence type="inferred from homology"/>
<evidence type="ECO:0000313" key="9">
    <source>
        <dbReference type="EMBL" id="KAK5073397.1"/>
    </source>
</evidence>
<evidence type="ECO:0000256" key="4">
    <source>
        <dbReference type="ARBA" id="ARBA00023159"/>
    </source>
</evidence>
<evidence type="ECO:0000256" key="5">
    <source>
        <dbReference type="ARBA" id="ARBA00023163"/>
    </source>
</evidence>
<evidence type="ECO:0000256" key="3">
    <source>
        <dbReference type="ARBA" id="ARBA00023015"/>
    </source>
</evidence>
<evidence type="ECO:0000256" key="6">
    <source>
        <dbReference type="ARBA" id="ARBA00023242"/>
    </source>
</evidence>
<reference evidence="9 10" key="1">
    <citation type="submission" date="2023-08" db="EMBL/GenBank/DDBJ databases">
        <title>Black Yeasts Isolated from many extreme environments.</title>
        <authorList>
            <person name="Coleine C."/>
            <person name="Stajich J.E."/>
            <person name="Selbmann L."/>
        </authorList>
    </citation>
    <scope>NUCLEOTIDE SEQUENCE [LARGE SCALE GENOMIC DNA]</scope>
    <source>
        <strain evidence="9 10">CCFEE 536</strain>
    </source>
</reference>
<comment type="similarity">
    <text evidence="2 7">Belongs to the Mediator complex subunit 1 family.</text>
</comment>
<evidence type="ECO:0000256" key="7">
    <source>
        <dbReference type="RuleBase" id="RU364059"/>
    </source>
</evidence>
<dbReference type="PANTHER" id="PTHR35041:SF4">
    <property type="entry name" value="MEDIATOR OF RNA POLYMERASE II TRANSCRIPTION SUBUNIT 1"/>
    <property type="match status" value="1"/>
</dbReference>
<dbReference type="PANTHER" id="PTHR35041">
    <property type="entry name" value="MEDIATOR OF RNA POLYMERASE II TRANSCRIPTION SUBUNIT 1"/>
    <property type="match status" value="1"/>
</dbReference>
<sequence>MPRNVSLSFPLASQALEAHAESAAKILQDDLTPPSGSTSIQTKLDAFAKNLEILAKLDKLSPTRDINCYEAIAGIYTSLRRLFGHEKKAAMALMDASRANVEERAEREVMCKKSGRPRMHAGKIIGLAV</sequence>
<keyword evidence="4 7" id="KW-0010">Activator</keyword>
<dbReference type="Proteomes" id="UP001357485">
    <property type="component" value="Unassembled WGS sequence"/>
</dbReference>
<comment type="subcellular location">
    <subcellularLocation>
        <location evidence="1 7">Nucleus</location>
    </subcellularLocation>
</comment>
<comment type="caution">
    <text evidence="9">The sequence shown here is derived from an EMBL/GenBank/DDBJ whole genome shotgun (WGS) entry which is preliminary data.</text>
</comment>
<keyword evidence="6 7" id="KW-0539">Nucleus</keyword>
<evidence type="ECO:0000256" key="2">
    <source>
        <dbReference type="ARBA" id="ARBA00006210"/>
    </source>
</evidence>
<accession>A0ABR0JUE6</accession>
<gene>
    <name evidence="9" type="ORF">LTR16_009084</name>
</gene>
<dbReference type="EMBL" id="JAVRRA010026912">
    <property type="protein sequence ID" value="KAK5073397.1"/>
    <property type="molecule type" value="Genomic_DNA"/>
</dbReference>
<keyword evidence="5 7" id="KW-0804">Transcription</keyword>